<dbReference type="InterPro" id="IPR011020">
    <property type="entry name" value="HTTM-like"/>
</dbReference>
<evidence type="ECO:0000256" key="4">
    <source>
        <dbReference type="ARBA" id="ARBA00023136"/>
    </source>
</evidence>
<name>A0A7I7XMC8_9MYCO</name>
<dbReference type="PANTHER" id="PTHR39535:SF2">
    <property type="entry name" value="HTTM DOMAIN-CONTAINING PROTEIN"/>
    <property type="match status" value="1"/>
</dbReference>
<dbReference type="Pfam" id="PF05090">
    <property type="entry name" value="HTTM"/>
    <property type="match status" value="1"/>
</dbReference>
<feature type="transmembrane region" description="Helical" evidence="5">
    <location>
        <begin position="22"/>
        <end position="44"/>
    </location>
</feature>
<accession>A0A7I7XMC8</accession>
<comment type="subcellular location">
    <subcellularLocation>
        <location evidence="1">Endomembrane system</location>
        <topology evidence="1">Multi-pass membrane protein</topology>
    </subcellularLocation>
</comment>
<evidence type="ECO:0000256" key="3">
    <source>
        <dbReference type="ARBA" id="ARBA00022989"/>
    </source>
</evidence>
<dbReference type="InterPro" id="IPR053934">
    <property type="entry name" value="HTTM_dom"/>
</dbReference>
<feature type="transmembrane region" description="Helical" evidence="5">
    <location>
        <begin position="119"/>
        <end position="144"/>
    </location>
</feature>
<dbReference type="Proteomes" id="UP000466517">
    <property type="component" value="Chromosome"/>
</dbReference>
<evidence type="ECO:0000313" key="7">
    <source>
        <dbReference type="EMBL" id="BBZ30202.1"/>
    </source>
</evidence>
<keyword evidence="3 5" id="KW-1133">Transmembrane helix</keyword>
<dbReference type="PANTHER" id="PTHR39535">
    <property type="entry name" value="SPORULATION-DELAYING PROTEIN SDPB"/>
    <property type="match status" value="1"/>
</dbReference>
<evidence type="ECO:0000313" key="8">
    <source>
        <dbReference type="Proteomes" id="UP000466517"/>
    </source>
</evidence>
<feature type="transmembrane region" description="Helical" evidence="5">
    <location>
        <begin position="248"/>
        <end position="280"/>
    </location>
</feature>
<dbReference type="AlphaFoldDB" id="A0A7I7XMC8"/>
<reference evidence="7 8" key="1">
    <citation type="journal article" date="2019" name="Emerg. Microbes Infect.">
        <title>Comprehensive subspecies identification of 175 nontuberculous mycobacteria species based on 7547 genomic profiles.</title>
        <authorList>
            <person name="Matsumoto Y."/>
            <person name="Kinjo T."/>
            <person name="Motooka D."/>
            <person name="Nabeya D."/>
            <person name="Jung N."/>
            <person name="Uechi K."/>
            <person name="Horii T."/>
            <person name="Iida T."/>
            <person name="Fujita J."/>
            <person name="Nakamura S."/>
        </authorList>
    </citation>
    <scope>NUCLEOTIDE SEQUENCE [LARGE SCALE GENOMIC DNA]</scope>
    <source>
        <strain evidence="7 8">JCM 13574</strain>
    </source>
</reference>
<dbReference type="GO" id="GO:0012505">
    <property type="term" value="C:endomembrane system"/>
    <property type="evidence" value="ECO:0007669"/>
    <property type="project" value="UniProtKB-SubCell"/>
</dbReference>
<evidence type="ECO:0000256" key="2">
    <source>
        <dbReference type="ARBA" id="ARBA00022692"/>
    </source>
</evidence>
<dbReference type="RefSeq" id="WP_163741337.1">
    <property type="nucleotide sequence ID" value="NZ_AP022610.1"/>
</dbReference>
<keyword evidence="8" id="KW-1185">Reference proteome</keyword>
<gene>
    <name evidence="7" type="ORF">MMAD_44970</name>
</gene>
<dbReference type="InterPro" id="IPR052964">
    <property type="entry name" value="Sporulation_signal_mat"/>
</dbReference>
<evidence type="ECO:0000256" key="5">
    <source>
        <dbReference type="SAM" id="Phobius"/>
    </source>
</evidence>
<protein>
    <recommendedName>
        <fullName evidence="6">HTTM-like domain-containing protein</fullName>
    </recommendedName>
</protein>
<evidence type="ECO:0000259" key="6">
    <source>
        <dbReference type="SMART" id="SM00752"/>
    </source>
</evidence>
<organism evidence="7 8">
    <name type="scientific">Mycolicibacterium madagascariense</name>
    <dbReference type="NCBI Taxonomy" id="212765"/>
    <lineage>
        <taxon>Bacteria</taxon>
        <taxon>Bacillati</taxon>
        <taxon>Actinomycetota</taxon>
        <taxon>Actinomycetes</taxon>
        <taxon>Mycobacteriales</taxon>
        <taxon>Mycobacteriaceae</taxon>
        <taxon>Mycolicibacterium</taxon>
    </lineage>
</organism>
<feature type="domain" description="HTTM-like" evidence="6">
    <location>
        <begin position="17"/>
        <end position="285"/>
    </location>
</feature>
<keyword evidence="4 5" id="KW-0472">Membrane</keyword>
<feature type="transmembrane region" description="Helical" evidence="5">
    <location>
        <begin position="218"/>
        <end position="241"/>
    </location>
</feature>
<feature type="transmembrane region" description="Helical" evidence="5">
    <location>
        <begin position="80"/>
        <end position="113"/>
    </location>
</feature>
<dbReference type="SMART" id="SM00752">
    <property type="entry name" value="HTTM"/>
    <property type="match status" value="1"/>
</dbReference>
<proteinExistence type="predicted"/>
<keyword evidence="2 5" id="KW-0812">Transmembrane</keyword>
<evidence type="ECO:0000256" key="1">
    <source>
        <dbReference type="ARBA" id="ARBA00004127"/>
    </source>
</evidence>
<dbReference type="KEGG" id="mmag:MMAD_44970"/>
<sequence>MSTLRTTLAGHWTTFWFGPQPAYPLGLVRMAFGLLAVIWTLAALDDVRRVFGTGGPSARYVLRDYQWTVFRIWTSDTALLIGWGVLLLAAIALMVGWHARVAALLVFVLLYSFDRRGLYLYNAGDALIVIIALVLALSSCGAALSLDQRRRTGSFWSAQTVAPWSVRLLQVQLSLIYVFAAQAKLSDRTWVDGSAMFYAWHTDGKWAMLTAPDWVSSSAVLVNAISWGAVLIELAIAVLVWNRRCRPWVLAVGVVMHLLMMLTLNVGLFSLAMYVLYLAFVPWDVVRSLPERAADRWRTARRRGART</sequence>
<dbReference type="EMBL" id="AP022610">
    <property type="protein sequence ID" value="BBZ30202.1"/>
    <property type="molecule type" value="Genomic_DNA"/>
</dbReference>